<evidence type="ECO:0000256" key="1">
    <source>
        <dbReference type="SAM" id="MobiDB-lite"/>
    </source>
</evidence>
<keyword evidence="3" id="KW-1185">Reference proteome</keyword>
<dbReference type="EMBL" id="JARKHS020020351">
    <property type="protein sequence ID" value="KAK8770938.1"/>
    <property type="molecule type" value="Genomic_DNA"/>
</dbReference>
<evidence type="ECO:0000313" key="3">
    <source>
        <dbReference type="Proteomes" id="UP001321473"/>
    </source>
</evidence>
<evidence type="ECO:0000313" key="2">
    <source>
        <dbReference type="EMBL" id="KAK8770938.1"/>
    </source>
</evidence>
<accession>A0AAQ4E8F7</accession>
<comment type="caution">
    <text evidence="2">The sequence shown here is derived from an EMBL/GenBank/DDBJ whole genome shotgun (WGS) entry which is preliminary data.</text>
</comment>
<name>A0AAQ4E8F7_AMBAM</name>
<organism evidence="2 3">
    <name type="scientific">Amblyomma americanum</name>
    <name type="common">Lone star tick</name>
    <dbReference type="NCBI Taxonomy" id="6943"/>
    <lineage>
        <taxon>Eukaryota</taxon>
        <taxon>Metazoa</taxon>
        <taxon>Ecdysozoa</taxon>
        <taxon>Arthropoda</taxon>
        <taxon>Chelicerata</taxon>
        <taxon>Arachnida</taxon>
        <taxon>Acari</taxon>
        <taxon>Parasitiformes</taxon>
        <taxon>Ixodida</taxon>
        <taxon>Ixodoidea</taxon>
        <taxon>Ixodidae</taxon>
        <taxon>Amblyomminae</taxon>
        <taxon>Amblyomma</taxon>
    </lineage>
</organism>
<proteinExistence type="predicted"/>
<gene>
    <name evidence="2" type="ORF">V5799_025816</name>
</gene>
<protein>
    <submittedName>
        <fullName evidence="2">Uncharacterized protein</fullName>
    </submittedName>
</protein>
<dbReference type="Proteomes" id="UP001321473">
    <property type="component" value="Unassembled WGS sequence"/>
</dbReference>
<feature type="region of interest" description="Disordered" evidence="1">
    <location>
        <begin position="13"/>
        <end position="45"/>
    </location>
</feature>
<sequence length="209" mass="22528">MGKLGLNHVLQTSQDGAKATADVNSRSNNLGGGATGSDTRHSRAKRVNKGRLLKGARMPDLPRGDIKIVLLPRGGLHLSDVTRVELNRTIAAAAQIPANEASEDVVCPNLQQNIVVVSTSKREHADRYAAVGRIDIRGTAHEVSAYEAALHGTVKDVIRGIPLEDTAQKIQANVVHKHNPTALQANRIGKTRSVVIAFQGHKVPNYVRW</sequence>
<reference evidence="2 3" key="1">
    <citation type="journal article" date="2023" name="Arcadia Sci">
        <title>De novo assembly of a long-read Amblyomma americanum tick genome.</title>
        <authorList>
            <person name="Chou S."/>
            <person name="Poskanzer K.E."/>
            <person name="Rollins M."/>
            <person name="Thuy-Boun P.S."/>
        </authorList>
    </citation>
    <scope>NUCLEOTIDE SEQUENCE [LARGE SCALE GENOMIC DNA]</scope>
    <source>
        <strain evidence="2">F_SG_1</strain>
        <tissue evidence="2">Salivary glands</tissue>
    </source>
</reference>
<dbReference type="AlphaFoldDB" id="A0AAQ4E8F7"/>